<feature type="signal peptide" evidence="1">
    <location>
        <begin position="1"/>
        <end position="21"/>
    </location>
</feature>
<dbReference type="Pfam" id="PF07648">
    <property type="entry name" value="Kazal_2"/>
    <property type="match status" value="1"/>
</dbReference>
<dbReference type="PROSITE" id="PS51257">
    <property type="entry name" value="PROKAR_LIPOPROTEIN"/>
    <property type="match status" value="1"/>
</dbReference>
<dbReference type="Proteomes" id="UP000054928">
    <property type="component" value="Unassembled WGS sequence"/>
</dbReference>
<dbReference type="Gene3D" id="3.30.60.30">
    <property type="match status" value="1"/>
</dbReference>
<keyword evidence="1" id="KW-0732">Signal</keyword>
<feature type="domain" description="Kazal-like" evidence="2">
    <location>
        <begin position="35"/>
        <end position="86"/>
    </location>
</feature>
<dbReference type="EMBL" id="CCYD01000524">
    <property type="protein sequence ID" value="CEG41005.1"/>
    <property type="molecule type" value="Genomic_DNA"/>
</dbReference>
<protein>
    <submittedName>
        <fullName evidence="3">RxLR-like protein</fullName>
    </submittedName>
</protein>
<dbReference type="RefSeq" id="XP_024577374.1">
    <property type="nucleotide sequence ID" value="XM_024726727.1"/>
</dbReference>
<dbReference type="GeneID" id="36406230"/>
<proteinExistence type="predicted"/>
<evidence type="ECO:0000256" key="1">
    <source>
        <dbReference type="SAM" id="SignalP"/>
    </source>
</evidence>
<feature type="chain" id="PRO_5006058699" evidence="1">
    <location>
        <begin position="22"/>
        <end position="242"/>
    </location>
</feature>
<dbReference type="PROSITE" id="PS51465">
    <property type="entry name" value="KAZAL_2"/>
    <property type="match status" value="1"/>
</dbReference>
<keyword evidence="4" id="KW-1185">Reference proteome</keyword>
<evidence type="ECO:0000259" key="2">
    <source>
        <dbReference type="PROSITE" id="PS51465"/>
    </source>
</evidence>
<evidence type="ECO:0000313" key="4">
    <source>
        <dbReference type="Proteomes" id="UP000054928"/>
    </source>
</evidence>
<evidence type="ECO:0000313" key="3">
    <source>
        <dbReference type="EMBL" id="CEG41005.1"/>
    </source>
</evidence>
<dbReference type="InterPro" id="IPR002350">
    <property type="entry name" value="Kazal_dom"/>
</dbReference>
<dbReference type="SUPFAM" id="SSF100895">
    <property type="entry name" value="Kazal-type serine protease inhibitors"/>
    <property type="match status" value="1"/>
</dbReference>
<organism evidence="3 4">
    <name type="scientific">Plasmopara halstedii</name>
    <name type="common">Downy mildew of sunflower</name>
    <dbReference type="NCBI Taxonomy" id="4781"/>
    <lineage>
        <taxon>Eukaryota</taxon>
        <taxon>Sar</taxon>
        <taxon>Stramenopiles</taxon>
        <taxon>Oomycota</taxon>
        <taxon>Peronosporomycetes</taxon>
        <taxon>Peronosporales</taxon>
        <taxon>Peronosporaceae</taxon>
        <taxon>Plasmopara</taxon>
    </lineage>
</organism>
<dbReference type="SMART" id="SM00280">
    <property type="entry name" value="KAZAL"/>
    <property type="match status" value="1"/>
</dbReference>
<accession>A0A0P1AIK7</accession>
<dbReference type="CDD" id="cd00104">
    <property type="entry name" value="KAZAL_FS"/>
    <property type="match status" value="1"/>
</dbReference>
<dbReference type="InterPro" id="IPR036058">
    <property type="entry name" value="Kazal_dom_sf"/>
</dbReference>
<sequence length="242" mass="27147">MKLSVAFTFVAVTVTSSCATASVDDNHHESTIVLRHNALPCNDALCNDDNAPVCGFDNKTYPNACIFQATNCRTNVTIAHLGPCRDKFVDNQPVHSSASATSLNEKTPLIRDRTHSANEERAMSEIAEHIAENGIKPFDRSLVDKVKGFDQWAITSDFLLNNGVHPSTYLQVIYDKYVTIDAKILGILKYYWKLTTSRRRSLNRNEQRASKLIFGLDKESKNLYLDYLNKYQTARGIIAPKS</sequence>
<dbReference type="AlphaFoldDB" id="A0A0P1AIK7"/>
<reference evidence="4" key="1">
    <citation type="submission" date="2014-09" db="EMBL/GenBank/DDBJ databases">
        <authorList>
            <person name="Sharma Rahul"/>
            <person name="Thines Marco"/>
        </authorList>
    </citation>
    <scope>NUCLEOTIDE SEQUENCE [LARGE SCALE GENOMIC DNA]</scope>
</reference>
<dbReference type="OrthoDB" id="328123at2759"/>
<name>A0A0P1AIK7_PLAHL</name>